<keyword evidence="10" id="KW-0460">Magnesium</keyword>
<dbReference type="Gene3D" id="3.40.50.300">
    <property type="entry name" value="P-loop containing nucleotide triphosphate hydrolases"/>
    <property type="match status" value="2"/>
</dbReference>
<keyword evidence="8" id="KW-0347">Helicase</keyword>
<evidence type="ECO:0000256" key="10">
    <source>
        <dbReference type="ARBA" id="ARBA00022842"/>
    </source>
</evidence>
<dbReference type="Pfam" id="PF00271">
    <property type="entry name" value="Helicase_C"/>
    <property type="match status" value="1"/>
</dbReference>
<evidence type="ECO:0000313" key="21">
    <source>
        <dbReference type="EMBL" id="KAK3371219.1"/>
    </source>
</evidence>
<feature type="domain" description="RNase III" evidence="17">
    <location>
        <begin position="882"/>
        <end position="1024"/>
    </location>
</feature>
<evidence type="ECO:0000256" key="15">
    <source>
        <dbReference type="SAM" id="MobiDB-lite"/>
    </source>
</evidence>
<dbReference type="GO" id="GO:0005634">
    <property type="term" value="C:nucleus"/>
    <property type="evidence" value="ECO:0007669"/>
    <property type="project" value="TreeGrafter"/>
</dbReference>
<evidence type="ECO:0000256" key="3">
    <source>
        <dbReference type="ARBA" id="ARBA00022721"/>
    </source>
</evidence>
<dbReference type="PROSITE" id="PS51194">
    <property type="entry name" value="HELICASE_CTER"/>
    <property type="match status" value="1"/>
</dbReference>
<comment type="similarity">
    <text evidence="14">Belongs to the helicase family. Dicer subfamily.</text>
</comment>
<keyword evidence="7" id="KW-0378">Hydrolase</keyword>
<dbReference type="SMART" id="SM00487">
    <property type="entry name" value="DEXDc"/>
    <property type="match status" value="1"/>
</dbReference>
<feature type="domain" description="Dicer dsRNA-binding fold" evidence="20">
    <location>
        <begin position="519"/>
        <end position="621"/>
    </location>
</feature>
<evidence type="ECO:0000256" key="12">
    <source>
        <dbReference type="ARBA" id="ARBA00023118"/>
    </source>
</evidence>
<keyword evidence="4" id="KW-0479">Metal-binding</keyword>
<dbReference type="SUPFAM" id="SSF69065">
    <property type="entry name" value="RNase III domain-like"/>
    <property type="match status" value="2"/>
</dbReference>
<evidence type="ECO:0000256" key="11">
    <source>
        <dbReference type="ARBA" id="ARBA00022884"/>
    </source>
</evidence>
<dbReference type="GO" id="GO:0051607">
    <property type="term" value="P:defense response to virus"/>
    <property type="evidence" value="ECO:0007669"/>
    <property type="project" value="UniProtKB-KW"/>
</dbReference>
<dbReference type="GO" id="GO:0005737">
    <property type="term" value="C:cytoplasm"/>
    <property type="evidence" value="ECO:0007669"/>
    <property type="project" value="TreeGrafter"/>
</dbReference>
<dbReference type="EMBL" id="JAULSN010000005">
    <property type="protein sequence ID" value="KAK3371219.1"/>
    <property type="molecule type" value="Genomic_DNA"/>
</dbReference>
<comment type="caution">
    <text evidence="21">The sequence shown here is derived from an EMBL/GenBank/DDBJ whole genome shotgun (WGS) entry which is preliminary data.</text>
</comment>
<dbReference type="PANTHER" id="PTHR14950">
    <property type="entry name" value="DICER-RELATED"/>
    <property type="match status" value="1"/>
</dbReference>
<feature type="domain" description="Helicase ATP-binding" evidence="18">
    <location>
        <begin position="1"/>
        <end position="164"/>
    </location>
</feature>
<dbReference type="PROSITE" id="PS51192">
    <property type="entry name" value="HELICASE_ATP_BIND_1"/>
    <property type="match status" value="1"/>
</dbReference>
<feature type="domain" description="RNase III" evidence="17">
    <location>
        <begin position="1065"/>
        <end position="1269"/>
    </location>
</feature>
<name>A0AAE0N6G5_9PEZI</name>
<keyword evidence="22" id="KW-1185">Reference proteome</keyword>
<gene>
    <name evidence="21" type="ORF">B0T24DRAFT_628118</name>
</gene>
<dbReference type="SUPFAM" id="SSF52540">
    <property type="entry name" value="P-loop containing nucleoside triphosphate hydrolases"/>
    <property type="match status" value="1"/>
</dbReference>
<dbReference type="GO" id="GO:0030422">
    <property type="term" value="P:siRNA processing"/>
    <property type="evidence" value="ECO:0007669"/>
    <property type="project" value="TreeGrafter"/>
</dbReference>
<dbReference type="InterPro" id="IPR000999">
    <property type="entry name" value="RNase_III_dom"/>
</dbReference>
<dbReference type="GO" id="GO:0004525">
    <property type="term" value="F:ribonuclease III activity"/>
    <property type="evidence" value="ECO:0007669"/>
    <property type="project" value="InterPro"/>
</dbReference>
<evidence type="ECO:0000256" key="7">
    <source>
        <dbReference type="ARBA" id="ARBA00022801"/>
    </source>
</evidence>
<dbReference type="PROSITE" id="PS50142">
    <property type="entry name" value="RNASE_3_2"/>
    <property type="match status" value="2"/>
</dbReference>
<evidence type="ECO:0000256" key="6">
    <source>
        <dbReference type="ARBA" id="ARBA00022741"/>
    </source>
</evidence>
<dbReference type="InterPro" id="IPR001650">
    <property type="entry name" value="Helicase_C-like"/>
</dbReference>
<feature type="compositionally biased region" description="Low complexity" evidence="15">
    <location>
        <begin position="1172"/>
        <end position="1184"/>
    </location>
</feature>
<comment type="cofactor">
    <cofactor evidence="1">
        <name>Mn(2+)</name>
        <dbReference type="ChEBI" id="CHEBI:29035"/>
    </cofactor>
</comment>
<keyword evidence="12" id="KW-0051">Antiviral defense</keyword>
<evidence type="ECO:0000256" key="13">
    <source>
        <dbReference type="ARBA" id="ARBA00023211"/>
    </source>
</evidence>
<dbReference type="PANTHER" id="PTHR14950:SF37">
    <property type="entry name" value="ENDORIBONUCLEASE DICER"/>
    <property type="match status" value="1"/>
</dbReference>
<reference evidence="21" key="1">
    <citation type="journal article" date="2023" name="Mol. Phylogenet. Evol.">
        <title>Genome-scale phylogeny and comparative genomics of the fungal order Sordariales.</title>
        <authorList>
            <person name="Hensen N."/>
            <person name="Bonometti L."/>
            <person name="Westerberg I."/>
            <person name="Brannstrom I.O."/>
            <person name="Guillou S."/>
            <person name="Cros-Aarteil S."/>
            <person name="Calhoun S."/>
            <person name="Haridas S."/>
            <person name="Kuo A."/>
            <person name="Mondo S."/>
            <person name="Pangilinan J."/>
            <person name="Riley R."/>
            <person name="LaButti K."/>
            <person name="Andreopoulos B."/>
            <person name="Lipzen A."/>
            <person name="Chen C."/>
            <person name="Yan M."/>
            <person name="Daum C."/>
            <person name="Ng V."/>
            <person name="Clum A."/>
            <person name="Steindorff A."/>
            <person name="Ohm R.A."/>
            <person name="Martin F."/>
            <person name="Silar P."/>
            <person name="Natvig D.O."/>
            <person name="Lalanne C."/>
            <person name="Gautier V."/>
            <person name="Ament-Velasquez S.L."/>
            <person name="Kruys A."/>
            <person name="Hutchinson M.I."/>
            <person name="Powell A.J."/>
            <person name="Barry K."/>
            <person name="Miller A.N."/>
            <person name="Grigoriev I.V."/>
            <person name="Debuchy R."/>
            <person name="Gladieux P."/>
            <person name="Hiltunen Thoren M."/>
            <person name="Johannesson H."/>
        </authorList>
    </citation>
    <scope>NUCLEOTIDE SEQUENCE</scope>
    <source>
        <strain evidence="21">CBS 958.72</strain>
    </source>
</reference>
<evidence type="ECO:0000256" key="2">
    <source>
        <dbReference type="ARBA" id="ARBA00001946"/>
    </source>
</evidence>
<dbReference type="Pfam" id="PF00270">
    <property type="entry name" value="DEAD"/>
    <property type="match status" value="1"/>
</dbReference>
<accession>A0AAE0N6G5</accession>
<dbReference type="InterPro" id="IPR036389">
    <property type="entry name" value="RNase_III_sf"/>
</dbReference>
<evidence type="ECO:0000259" key="20">
    <source>
        <dbReference type="PROSITE" id="PS51327"/>
    </source>
</evidence>
<evidence type="ECO:0000256" key="14">
    <source>
        <dbReference type="PROSITE-ProRule" id="PRU00657"/>
    </source>
</evidence>
<dbReference type="PROSITE" id="PS51327">
    <property type="entry name" value="DICER_DSRBF"/>
    <property type="match status" value="1"/>
</dbReference>
<dbReference type="InterPro" id="IPR027417">
    <property type="entry name" value="P-loop_NTPase"/>
</dbReference>
<evidence type="ECO:0000259" key="17">
    <source>
        <dbReference type="PROSITE" id="PS50142"/>
    </source>
</evidence>
<dbReference type="SMART" id="SM00535">
    <property type="entry name" value="RIBOc"/>
    <property type="match status" value="2"/>
</dbReference>
<dbReference type="GO" id="GO:0050688">
    <property type="term" value="P:regulation of defense response to virus"/>
    <property type="evidence" value="ECO:0007669"/>
    <property type="project" value="UniProtKB-KW"/>
</dbReference>
<dbReference type="GO" id="GO:0046872">
    <property type="term" value="F:metal ion binding"/>
    <property type="evidence" value="ECO:0007669"/>
    <property type="project" value="UniProtKB-KW"/>
</dbReference>
<dbReference type="InterPro" id="IPR005034">
    <property type="entry name" value="Dicer_dimerisation"/>
</dbReference>
<evidence type="ECO:0000259" key="16">
    <source>
        <dbReference type="PROSITE" id="PS50137"/>
    </source>
</evidence>
<dbReference type="GO" id="GO:0005524">
    <property type="term" value="F:ATP binding"/>
    <property type="evidence" value="ECO:0007669"/>
    <property type="project" value="UniProtKB-KW"/>
</dbReference>
<proteinExistence type="inferred from homology"/>
<reference evidence="21" key="2">
    <citation type="submission" date="2023-06" db="EMBL/GenBank/DDBJ databases">
        <authorList>
            <consortium name="Lawrence Berkeley National Laboratory"/>
            <person name="Haridas S."/>
            <person name="Hensen N."/>
            <person name="Bonometti L."/>
            <person name="Westerberg I."/>
            <person name="Brannstrom I.O."/>
            <person name="Guillou S."/>
            <person name="Cros-Aarteil S."/>
            <person name="Calhoun S."/>
            <person name="Kuo A."/>
            <person name="Mondo S."/>
            <person name="Pangilinan J."/>
            <person name="Riley R."/>
            <person name="Labutti K."/>
            <person name="Andreopoulos B."/>
            <person name="Lipzen A."/>
            <person name="Chen C."/>
            <person name="Yanf M."/>
            <person name="Daum C."/>
            <person name="Ng V."/>
            <person name="Clum A."/>
            <person name="Steindorff A."/>
            <person name="Ohm R."/>
            <person name="Martin F."/>
            <person name="Silar P."/>
            <person name="Natvig D."/>
            <person name="Lalanne C."/>
            <person name="Gautier V."/>
            <person name="Ament-Velasquez S.L."/>
            <person name="Kruys A."/>
            <person name="Hutchinson M.I."/>
            <person name="Powell A.J."/>
            <person name="Barry K."/>
            <person name="Miller A.N."/>
            <person name="Grigoriev I.V."/>
            <person name="Debuchy R."/>
            <person name="Gladieux P."/>
            <person name="Thoren M.H."/>
            <person name="Johannesson H."/>
        </authorList>
    </citation>
    <scope>NUCLEOTIDE SEQUENCE</scope>
    <source>
        <strain evidence="21">CBS 958.72</strain>
    </source>
</reference>
<keyword evidence="11 14" id="KW-0694">RNA-binding</keyword>
<comment type="cofactor">
    <cofactor evidence="2">
        <name>Mg(2+)</name>
        <dbReference type="ChEBI" id="CHEBI:18420"/>
    </cofactor>
</comment>
<dbReference type="Proteomes" id="UP001287356">
    <property type="component" value="Unassembled WGS sequence"/>
</dbReference>
<evidence type="ECO:0000259" key="18">
    <source>
        <dbReference type="PROSITE" id="PS51192"/>
    </source>
</evidence>
<keyword evidence="6" id="KW-0547">Nucleotide-binding</keyword>
<dbReference type="InterPro" id="IPR014720">
    <property type="entry name" value="dsRBD_dom"/>
</dbReference>
<protein>
    <recommendedName>
        <fullName evidence="23">Dicer-like protein 2</fullName>
    </recommendedName>
</protein>
<evidence type="ECO:0000256" key="4">
    <source>
        <dbReference type="ARBA" id="ARBA00022723"/>
    </source>
</evidence>
<keyword evidence="5" id="KW-0677">Repeat</keyword>
<evidence type="ECO:0000256" key="9">
    <source>
        <dbReference type="ARBA" id="ARBA00022840"/>
    </source>
</evidence>
<evidence type="ECO:0000256" key="5">
    <source>
        <dbReference type="ARBA" id="ARBA00022737"/>
    </source>
</evidence>
<dbReference type="InterPro" id="IPR011545">
    <property type="entry name" value="DEAD/DEAH_box_helicase_dom"/>
</dbReference>
<evidence type="ECO:0008006" key="23">
    <source>
        <dbReference type="Google" id="ProtNLM"/>
    </source>
</evidence>
<evidence type="ECO:0000259" key="19">
    <source>
        <dbReference type="PROSITE" id="PS51194"/>
    </source>
</evidence>
<dbReference type="PROSITE" id="PS50137">
    <property type="entry name" value="DS_RBD"/>
    <property type="match status" value="1"/>
</dbReference>
<keyword evidence="3" id="KW-0930">Antiviral protein</keyword>
<dbReference type="Pfam" id="PF03368">
    <property type="entry name" value="Dicer_dimer"/>
    <property type="match status" value="1"/>
</dbReference>
<dbReference type="CDD" id="cd18802">
    <property type="entry name" value="SF2_C_dicer"/>
    <property type="match status" value="1"/>
</dbReference>
<dbReference type="Gene3D" id="3.30.160.380">
    <property type="entry name" value="Dicer dimerisation domain"/>
    <property type="match status" value="1"/>
</dbReference>
<evidence type="ECO:0000256" key="1">
    <source>
        <dbReference type="ARBA" id="ARBA00001936"/>
    </source>
</evidence>
<feature type="domain" description="DRBM" evidence="16">
    <location>
        <begin position="1299"/>
        <end position="1368"/>
    </location>
</feature>
<dbReference type="CDD" id="cd00593">
    <property type="entry name" value="RIBOc"/>
    <property type="match status" value="2"/>
</dbReference>
<dbReference type="Pfam" id="PF00636">
    <property type="entry name" value="Ribonuclease_3"/>
    <property type="match status" value="2"/>
</dbReference>
<evidence type="ECO:0000313" key="22">
    <source>
        <dbReference type="Proteomes" id="UP001287356"/>
    </source>
</evidence>
<keyword evidence="9" id="KW-0067">ATP-binding</keyword>
<dbReference type="InterPro" id="IPR038248">
    <property type="entry name" value="Dicer_dimer_sf"/>
</dbReference>
<dbReference type="Gene3D" id="1.10.1520.10">
    <property type="entry name" value="Ribonuclease III domain"/>
    <property type="match status" value="2"/>
</dbReference>
<dbReference type="GO" id="GO:0003723">
    <property type="term" value="F:RNA binding"/>
    <property type="evidence" value="ECO:0007669"/>
    <property type="project" value="UniProtKB-UniRule"/>
</dbReference>
<keyword evidence="13" id="KW-0464">Manganese</keyword>
<dbReference type="SMART" id="SM00490">
    <property type="entry name" value="HELICc"/>
    <property type="match status" value="1"/>
</dbReference>
<feature type="region of interest" description="Disordered" evidence="15">
    <location>
        <begin position="1169"/>
        <end position="1188"/>
    </location>
</feature>
<sequence>MDTGSGKTRVALLRIMAELERSEKRVWFLTPTVPLACQQFEVIQAHIPAAQCRFICGSDNVEAWSEEHVWDAVLHNVRVVVSTFQILFDAVSHAFVRLSSLSLIVIDEAHNCTKKNPVARLMNEFYWPAKQIGHEVPHILGLTASPLVTSKVEELEVLETTLDAICRSPNKHRDELIAQVNRPDMITTSYGSLLDVAAYGGPTSIMSSLKKAYIELDIKKDPYIVRLLAINTPRSRAKLREALTKRDTYAQRQMKSFCARAWEMCVHLGPWAADYYIHRAISGFLTDSGTSHEPLEERTDEERKYLATAFLSVDVPRPSEEPTRLSAKVDALLDILDSHSGSPVGIVFVKERATAAVLSHLLSVHPRTKDRYRVGSMVGTSSGQKQDFLDLSQKDYSLSLQRFRKGKTNLLVATSVLEEGIDIPACNLVICFDKPENLKAFIQRRGRARMSTSQLYLMLQDTVDQSATEWKRLEEEMKRMYEDEMRQKKMLEELESSEIPEYPVLEDEVTGARLTIDDAKQHLEHFCATISTRKFVDWSPFYVVHSPDGSPVDNSRPSLLKATVHLPVSLAPEVRRAESLRAWNSEVNACKDAAFQAYVNLYRAGLVNHNLLPFTESELLKGVESRPGLAIVKAQMNPWTEVANAWRNNGELFKRRLAVSSLESSARAEFEMALPIPIPHVPDFTLHWDYRSSWLISMVPGGVASPAGGGGGAGQSTALLEMAFGHRWPVENKQYPIRLVSLERDLSVEDVGAKDFGVGLAENLLATNLLRVPLDRNHPFFFLDHLPAKPPAALVKRLQADFDSLPEDVPYVVVKDWPRKAGWFHANNNPVLHPNQPPSTKPYPRVLPADQVKVDDVPAVYSQVGMMIPAITHALEIHLVAADLLESRLEQTGITDLSLVVTAITASASRGLGDYERIEFLGDSILKFCTTIDCTAKNLGFPEAYLSLLKDKIVSNSRLFRAATQFGLDKYIIFKSFTHQKWRPTYVEDLLEQPPSITGTRQLSAKTVADVVEALIGTSFISGGISKALACMSLFLPEQKWQSIEAGRETLYRNAPANEPLPITMRPVEQLIGYTFSKKSLLAEALTHPSYNPPALQRQFLSGAVVSLDRVEFLGDAILDYIVVTKIFAVNHPRPLMQSEMHLLRTALVNADILAFLVMEWSTTQDRFDITAGPGPSGSEAEGGPEPPLSLVPVTVELPLWSFMRHGSSDMALIQGATKQRHAELRADIRAAIRTGSHYPWALLARLQAQKTFSDIFEAVLGAVWVDSGSLAECEKLLERAGILPYLRRMLADNVHVLHPKEELGRLAVNEKVDYVVADSPSPDDSGDVVFSCRVLVGDRCVADVAGGVSREEVRVRAAEEACRFLKSRGAAVGGF</sequence>
<organism evidence="21 22">
    <name type="scientific">Lasiosphaeria ovina</name>
    <dbReference type="NCBI Taxonomy" id="92902"/>
    <lineage>
        <taxon>Eukaryota</taxon>
        <taxon>Fungi</taxon>
        <taxon>Dikarya</taxon>
        <taxon>Ascomycota</taxon>
        <taxon>Pezizomycotina</taxon>
        <taxon>Sordariomycetes</taxon>
        <taxon>Sordariomycetidae</taxon>
        <taxon>Sordariales</taxon>
        <taxon>Lasiosphaeriaceae</taxon>
        <taxon>Lasiosphaeria</taxon>
    </lineage>
</organism>
<evidence type="ECO:0000256" key="8">
    <source>
        <dbReference type="ARBA" id="ARBA00022806"/>
    </source>
</evidence>
<dbReference type="GO" id="GO:0004386">
    <property type="term" value="F:helicase activity"/>
    <property type="evidence" value="ECO:0007669"/>
    <property type="project" value="UniProtKB-KW"/>
</dbReference>
<feature type="domain" description="Helicase C-terminal" evidence="19">
    <location>
        <begin position="328"/>
        <end position="510"/>
    </location>
</feature>
<dbReference type="InterPro" id="IPR014001">
    <property type="entry name" value="Helicase_ATP-bd"/>
</dbReference>